<dbReference type="InterPro" id="IPR029056">
    <property type="entry name" value="Ribokinase-like"/>
</dbReference>
<sequence>MGGVARGGGRGTKSAMNIVCFGEALIDFKAQGELLFQGFVGGSPLNVAVAAARLGAKAALAAGVSYDLFGEAIVAHLEANGVDTSLVERSDAPSTLAFVAESGGDVDFTFIGEGAADTRYDPQPRPTLPPEVAFLEFGSISLLREPGASAIDELIAAHRGRCAVIFDPNVRPALIPDRAAYTPKLERALSLSHLVKVSAQDLRWLYPDVPIEAAAASWLDRGPEAVIVTSGAEGVRLLRREQPTLTLATPRVEVADTVGAGDTFMGALMVRLIELGATGGFAALEAPRWRDALRFAAAAAALNCTRAGANPPTRGELEAFLAQRG</sequence>
<keyword evidence="5" id="KW-0067">ATP-binding</keyword>
<dbReference type="eggNOG" id="COG0524">
    <property type="taxonomic scope" value="Bacteria"/>
</dbReference>
<dbReference type="Proteomes" id="UP000000379">
    <property type="component" value="Chromosome"/>
</dbReference>
<dbReference type="EMBL" id="CP002049">
    <property type="protein sequence ID" value="ADI13901.1"/>
    <property type="molecule type" value="Genomic_DNA"/>
</dbReference>
<dbReference type="InterPro" id="IPR002173">
    <property type="entry name" value="Carboh/pur_kinase_PfkB_CS"/>
</dbReference>
<evidence type="ECO:0000256" key="5">
    <source>
        <dbReference type="ARBA" id="ARBA00022840"/>
    </source>
</evidence>
<feature type="domain" description="Carbohydrate kinase PfkB" evidence="7">
    <location>
        <begin position="17"/>
        <end position="312"/>
    </location>
</feature>
<keyword evidence="4 6" id="KW-0418">Kinase</keyword>
<name>D7CU03_TRURR</name>
<proteinExistence type="inferred from homology"/>
<evidence type="ECO:0000256" key="4">
    <source>
        <dbReference type="ARBA" id="ARBA00022777"/>
    </source>
</evidence>
<evidence type="ECO:0000313" key="9">
    <source>
        <dbReference type="Proteomes" id="UP000000379"/>
    </source>
</evidence>
<evidence type="ECO:0000259" key="7">
    <source>
        <dbReference type="Pfam" id="PF00294"/>
    </source>
</evidence>
<keyword evidence="9" id="KW-1185">Reference proteome</keyword>
<dbReference type="STRING" id="649638.Trad_0766"/>
<dbReference type="PRINTS" id="PR00990">
    <property type="entry name" value="RIBOKINASE"/>
</dbReference>
<evidence type="ECO:0000256" key="1">
    <source>
        <dbReference type="ARBA" id="ARBA00010688"/>
    </source>
</evidence>
<dbReference type="InterPro" id="IPR050306">
    <property type="entry name" value="PfkB_Carbo_kinase"/>
</dbReference>
<dbReference type="GO" id="GO:0005524">
    <property type="term" value="F:ATP binding"/>
    <property type="evidence" value="ECO:0007669"/>
    <property type="project" value="UniProtKB-KW"/>
</dbReference>
<dbReference type="CDD" id="cd01167">
    <property type="entry name" value="bac_FRK"/>
    <property type="match status" value="1"/>
</dbReference>
<dbReference type="AlphaFoldDB" id="D7CU03"/>
<dbReference type="PANTHER" id="PTHR43085:SF1">
    <property type="entry name" value="PSEUDOURIDINE KINASE-RELATED"/>
    <property type="match status" value="1"/>
</dbReference>
<keyword evidence="3" id="KW-0547">Nucleotide-binding</keyword>
<dbReference type="InterPro" id="IPR011611">
    <property type="entry name" value="PfkB_dom"/>
</dbReference>
<dbReference type="SUPFAM" id="SSF53613">
    <property type="entry name" value="Ribokinase-like"/>
    <property type="match status" value="1"/>
</dbReference>
<dbReference type="InterPro" id="IPR002139">
    <property type="entry name" value="Ribo/fructo_kinase"/>
</dbReference>
<evidence type="ECO:0000256" key="6">
    <source>
        <dbReference type="RuleBase" id="RU003704"/>
    </source>
</evidence>
<dbReference type="PANTHER" id="PTHR43085">
    <property type="entry name" value="HEXOKINASE FAMILY MEMBER"/>
    <property type="match status" value="1"/>
</dbReference>
<protein>
    <submittedName>
        <fullName evidence="8">PfkB domain protein</fullName>
    </submittedName>
</protein>
<organism evidence="8 9">
    <name type="scientific">Truepera radiovictrix (strain DSM 17093 / CIP 108686 / LMG 22925 / RQ-24)</name>
    <dbReference type="NCBI Taxonomy" id="649638"/>
    <lineage>
        <taxon>Bacteria</taxon>
        <taxon>Thermotogati</taxon>
        <taxon>Deinococcota</taxon>
        <taxon>Deinococci</taxon>
        <taxon>Trueperales</taxon>
        <taxon>Trueperaceae</taxon>
        <taxon>Truepera</taxon>
    </lineage>
</organism>
<evidence type="ECO:0000256" key="3">
    <source>
        <dbReference type="ARBA" id="ARBA00022741"/>
    </source>
</evidence>
<evidence type="ECO:0000256" key="2">
    <source>
        <dbReference type="ARBA" id="ARBA00022679"/>
    </source>
</evidence>
<reference evidence="9" key="1">
    <citation type="submission" date="2010-05" db="EMBL/GenBank/DDBJ databases">
        <title>The complete genome of Truepera radiovictris DSM 17093.</title>
        <authorList>
            <consortium name="US DOE Joint Genome Institute (JGI-PGF)"/>
            <person name="Lucas S."/>
            <person name="Copeland A."/>
            <person name="Lapidus A."/>
            <person name="Glavina del Rio T."/>
            <person name="Dalin E."/>
            <person name="Tice H."/>
            <person name="Bruce D."/>
            <person name="Goodwin L."/>
            <person name="Pitluck S."/>
            <person name="Kyrpides N."/>
            <person name="Mavromatis K."/>
            <person name="Ovchinnikova G."/>
            <person name="Munk A.C."/>
            <person name="Detter J.C."/>
            <person name="Han C."/>
            <person name="Tapia R."/>
            <person name="Land M."/>
            <person name="Hauser L."/>
            <person name="Markowitz V."/>
            <person name="Cheng J.-F."/>
            <person name="Hugenholtz P."/>
            <person name="Woyke T."/>
            <person name="Wu D."/>
            <person name="Tindall B."/>
            <person name="Pomrenke H.G."/>
            <person name="Brambilla E."/>
            <person name="Klenk H.-P."/>
            <person name="Eisen J.A."/>
        </authorList>
    </citation>
    <scope>NUCLEOTIDE SEQUENCE [LARGE SCALE GENOMIC DNA]</scope>
    <source>
        <strain evidence="9">DSM 17093 / CIP 108686 / LMG 22925 / RQ-24</strain>
    </source>
</reference>
<evidence type="ECO:0000313" key="8">
    <source>
        <dbReference type="EMBL" id="ADI13901.1"/>
    </source>
</evidence>
<gene>
    <name evidence="8" type="ordered locus">Trad_0766</name>
</gene>
<comment type="similarity">
    <text evidence="1 6">Belongs to the carbohydrate kinase PfkB family.</text>
</comment>
<dbReference type="HOGENOM" id="CLU_027634_6_2_0"/>
<dbReference type="KEGG" id="tra:Trad_0766"/>
<dbReference type="Pfam" id="PF00294">
    <property type="entry name" value="PfkB"/>
    <property type="match status" value="1"/>
</dbReference>
<dbReference type="Gene3D" id="3.40.1190.20">
    <property type="match status" value="1"/>
</dbReference>
<accession>D7CU03</accession>
<keyword evidence="2 6" id="KW-0808">Transferase</keyword>
<dbReference type="GO" id="GO:0008865">
    <property type="term" value="F:fructokinase activity"/>
    <property type="evidence" value="ECO:0007669"/>
    <property type="project" value="UniProtKB-ARBA"/>
</dbReference>
<reference evidence="8 9" key="2">
    <citation type="journal article" date="2011" name="Stand. Genomic Sci.">
        <title>Complete genome sequence of Truepera radiovictrix type strain (RQ-24).</title>
        <authorList>
            <person name="Ivanova N."/>
            <person name="Rohde C."/>
            <person name="Munk C."/>
            <person name="Nolan M."/>
            <person name="Lucas S."/>
            <person name="Del Rio T.G."/>
            <person name="Tice H."/>
            <person name="Deshpande S."/>
            <person name="Cheng J.F."/>
            <person name="Tapia R."/>
            <person name="Han C."/>
            <person name="Goodwin L."/>
            <person name="Pitluck S."/>
            <person name="Liolios K."/>
            <person name="Mavromatis K."/>
            <person name="Mikhailova N."/>
            <person name="Pati A."/>
            <person name="Chen A."/>
            <person name="Palaniappan K."/>
            <person name="Land M."/>
            <person name="Hauser L."/>
            <person name="Chang Y.J."/>
            <person name="Jeffries C.D."/>
            <person name="Brambilla E."/>
            <person name="Rohde M."/>
            <person name="Goker M."/>
            <person name="Tindall B.J."/>
            <person name="Woyke T."/>
            <person name="Bristow J."/>
            <person name="Eisen J.A."/>
            <person name="Markowitz V."/>
            <person name="Hugenholtz P."/>
            <person name="Kyrpides N.C."/>
            <person name="Klenk H.P."/>
            <person name="Lapidus A."/>
        </authorList>
    </citation>
    <scope>NUCLEOTIDE SEQUENCE [LARGE SCALE GENOMIC DNA]</scope>
    <source>
        <strain evidence="9">DSM 17093 / CIP 108686 / LMG 22925 / RQ-24</strain>
    </source>
</reference>
<dbReference type="GO" id="GO:0006000">
    <property type="term" value="P:fructose metabolic process"/>
    <property type="evidence" value="ECO:0007669"/>
    <property type="project" value="UniProtKB-ARBA"/>
</dbReference>
<dbReference type="PROSITE" id="PS00584">
    <property type="entry name" value="PFKB_KINASES_2"/>
    <property type="match status" value="1"/>
</dbReference>